<keyword evidence="1" id="KW-0472">Membrane</keyword>
<evidence type="ECO:0000313" key="2">
    <source>
        <dbReference type="EMBL" id="PQJ59637.1"/>
    </source>
</evidence>
<feature type="transmembrane region" description="Helical" evidence="1">
    <location>
        <begin position="6"/>
        <end position="24"/>
    </location>
</feature>
<keyword evidence="3" id="KW-1185">Reference proteome</keyword>
<comment type="caution">
    <text evidence="2">The sequence shown here is derived from an EMBL/GenBank/DDBJ whole genome shotgun (WGS) entry which is preliminary data.</text>
</comment>
<name>A0A2S7VBQ8_9VIBR</name>
<dbReference type="Proteomes" id="UP000238707">
    <property type="component" value="Unassembled WGS sequence"/>
</dbReference>
<dbReference type="AlphaFoldDB" id="A0A2S7VBQ8"/>
<reference evidence="2 3" key="1">
    <citation type="submission" date="2016-12" db="EMBL/GenBank/DDBJ databases">
        <title>Diversity of luminous bacteria.</title>
        <authorList>
            <person name="Yoshizawa S."/>
            <person name="Kogure K."/>
        </authorList>
    </citation>
    <scope>NUCLEOTIDE SEQUENCE [LARGE SCALE GENOMIC DNA]</scope>
    <source>
        <strain evidence="2 3">LC2-408</strain>
    </source>
</reference>
<feature type="transmembrane region" description="Helical" evidence="1">
    <location>
        <begin position="36"/>
        <end position="62"/>
    </location>
</feature>
<keyword evidence="1" id="KW-1133">Transmembrane helix</keyword>
<keyword evidence="1" id="KW-0812">Transmembrane</keyword>
<evidence type="ECO:0000313" key="3">
    <source>
        <dbReference type="Proteomes" id="UP000238707"/>
    </source>
</evidence>
<dbReference type="EMBL" id="MSCI01000002">
    <property type="protein sequence ID" value="PQJ59637.1"/>
    <property type="molecule type" value="Genomic_DNA"/>
</dbReference>
<dbReference type="RefSeq" id="WP_105024389.1">
    <property type="nucleotide sequence ID" value="NZ_MSCI01000002.1"/>
</dbReference>
<feature type="transmembrane region" description="Helical" evidence="1">
    <location>
        <begin position="74"/>
        <end position="92"/>
    </location>
</feature>
<sequence length="136" mass="15654">MKISKYKYSIICLASIIVCSYPFIYFPSGEYDSERIYFVSVISSFIAFFLFTYTIVQLVLIIKNRDDKYQTTNHHIGVYFIIAISLSTLYYLKVEDYKENSADYVYCGSIMKMKLRGSVGLLEKFALSQEKCGGGL</sequence>
<evidence type="ECO:0000256" key="1">
    <source>
        <dbReference type="SAM" id="Phobius"/>
    </source>
</evidence>
<proteinExistence type="predicted"/>
<protein>
    <submittedName>
        <fullName evidence="2">Uncharacterized protein</fullName>
    </submittedName>
</protein>
<organism evidence="2 3">
    <name type="scientific">Vibrio chagasii</name>
    <dbReference type="NCBI Taxonomy" id="170679"/>
    <lineage>
        <taxon>Bacteria</taxon>
        <taxon>Pseudomonadati</taxon>
        <taxon>Pseudomonadota</taxon>
        <taxon>Gammaproteobacteria</taxon>
        <taxon>Vibrionales</taxon>
        <taxon>Vibrionaceae</taxon>
        <taxon>Vibrio</taxon>
    </lineage>
</organism>
<gene>
    <name evidence="2" type="ORF">BTO10_09470</name>
</gene>
<accession>A0A2S7VBQ8</accession>